<evidence type="ECO:0008006" key="8">
    <source>
        <dbReference type="Google" id="ProtNLM"/>
    </source>
</evidence>
<dbReference type="Gene3D" id="3.20.20.80">
    <property type="entry name" value="Glycosidases"/>
    <property type="match status" value="1"/>
</dbReference>
<dbReference type="InterPro" id="IPR003790">
    <property type="entry name" value="GHL10"/>
</dbReference>
<evidence type="ECO:0000256" key="3">
    <source>
        <dbReference type="SAM" id="SignalP"/>
    </source>
</evidence>
<reference evidence="6 7" key="1">
    <citation type="submission" date="2019-03" db="EMBL/GenBank/DDBJ databases">
        <authorList>
            <person name="Kim M.K.M."/>
        </authorList>
    </citation>
    <scope>NUCLEOTIDE SEQUENCE [LARGE SCALE GENOMIC DNA]</scope>
    <source>
        <strain evidence="6 7">18JY21-1</strain>
    </source>
</reference>
<feature type="region of interest" description="Disordered" evidence="2">
    <location>
        <begin position="148"/>
        <end position="190"/>
    </location>
</feature>
<dbReference type="SUPFAM" id="SSF51445">
    <property type="entry name" value="(Trans)glycosidases"/>
    <property type="match status" value="1"/>
</dbReference>
<dbReference type="OrthoDB" id="9794671at2"/>
<protein>
    <recommendedName>
        <fullName evidence="8">Family 10 glycosylhydrolase</fullName>
    </recommendedName>
</protein>
<proteinExistence type="predicted"/>
<evidence type="ECO:0000313" key="6">
    <source>
        <dbReference type="EMBL" id="TCZ77187.1"/>
    </source>
</evidence>
<dbReference type="AlphaFoldDB" id="A0A4R4ECQ6"/>
<feature type="domain" description="Glycosyl hydrolase-like 10" evidence="4">
    <location>
        <begin position="195"/>
        <end position="507"/>
    </location>
</feature>
<dbReference type="PANTHER" id="PTHR43405:SF1">
    <property type="entry name" value="GLYCOSYL HYDROLASE DIGH"/>
    <property type="match status" value="1"/>
</dbReference>
<dbReference type="InterPro" id="IPR052177">
    <property type="entry name" value="Divisome_Glycosyl_Hydrolase"/>
</dbReference>
<name>A0A4R4ECQ6_9BACL</name>
<dbReference type="SUPFAM" id="SSF55383">
    <property type="entry name" value="Copper amine oxidase, domain N"/>
    <property type="match status" value="1"/>
</dbReference>
<comment type="caution">
    <text evidence="6">The sequence shown here is derived from an EMBL/GenBank/DDBJ whole genome shotgun (WGS) entry which is preliminary data.</text>
</comment>
<dbReference type="InterPro" id="IPR036582">
    <property type="entry name" value="Mao_N_sf"/>
</dbReference>
<evidence type="ECO:0000259" key="4">
    <source>
        <dbReference type="Pfam" id="PF02638"/>
    </source>
</evidence>
<feature type="domain" description="Copper amine oxidase-like N-terminal" evidence="5">
    <location>
        <begin position="38"/>
        <end position="146"/>
    </location>
</feature>
<dbReference type="PANTHER" id="PTHR43405">
    <property type="entry name" value="GLYCOSYL HYDROLASE DIGH"/>
    <property type="match status" value="1"/>
</dbReference>
<gene>
    <name evidence="6" type="ORF">E0485_12055</name>
</gene>
<feature type="signal peptide" evidence="3">
    <location>
        <begin position="1"/>
        <end position="24"/>
    </location>
</feature>
<dbReference type="Gene3D" id="3.30.457.10">
    <property type="entry name" value="Copper amine oxidase-like, N-terminal domain"/>
    <property type="match status" value="1"/>
</dbReference>
<dbReference type="InterPro" id="IPR012854">
    <property type="entry name" value="Cu_amine_oxidase-like_N"/>
</dbReference>
<dbReference type="Pfam" id="PF02638">
    <property type="entry name" value="GHL10"/>
    <property type="match status" value="1"/>
</dbReference>
<dbReference type="EMBL" id="SKFG01000010">
    <property type="protein sequence ID" value="TCZ77187.1"/>
    <property type="molecule type" value="Genomic_DNA"/>
</dbReference>
<evidence type="ECO:0000256" key="2">
    <source>
        <dbReference type="SAM" id="MobiDB-lite"/>
    </source>
</evidence>
<keyword evidence="1 3" id="KW-0732">Signal</keyword>
<feature type="chain" id="PRO_5020325975" description="Family 10 glycosylhydrolase" evidence="3">
    <location>
        <begin position="25"/>
        <end position="560"/>
    </location>
</feature>
<accession>A0A4R4ECQ6</accession>
<feature type="compositionally biased region" description="Basic and acidic residues" evidence="2">
    <location>
        <begin position="156"/>
        <end position="184"/>
    </location>
</feature>
<keyword evidence="7" id="KW-1185">Reference proteome</keyword>
<organism evidence="6 7">
    <name type="scientific">Paenibacillus albiflavus</name>
    <dbReference type="NCBI Taxonomy" id="2545760"/>
    <lineage>
        <taxon>Bacteria</taxon>
        <taxon>Bacillati</taxon>
        <taxon>Bacillota</taxon>
        <taxon>Bacilli</taxon>
        <taxon>Bacillales</taxon>
        <taxon>Paenibacillaceae</taxon>
        <taxon>Paenibacillus</taxon>
    </lineage>
</organism>
<evidence type="ECO:0000313" key="7">
    <source>
        <dbReference type="Proteomes" id="UP000295418"/>
    </source>
</evidence>
<dbReference type="Proteomes" id="UP000295418">
    <property type="component" value="Unassembled WGS sequence"/>
</dbReference>
<sequence length="560" mass="63285">MRKRRIMMVLLVLLLCLQSTFVLAKTEPKINTNVKVLVNDKTVSSDAPPYIIEESGITMVPLRFISEALGAEINWDPKPKKITIHMESNSIYLTIGQKTAEVNGKKSALEVAPELRNDWTMVPLRFVSESLGAEVKWEAATKTAKIYSSGNNVPDVKPEEPDAGKEPEKKPDPTPVPKPEDPNKVPDTGQVNQDEMRAAWIATVFNIDWPSKPGLDIAKQKREFTDMLDNLKNIGMNSVIVQVRPTSDALYPSKLVPWSKVLTGTQGKDPGYDPLAFMIEETHKRGMEFHAWFNPFRANTDTKVEQLADNHPAKLHPDWVVAHRGLLLFNPGIPEVRAHIIDAIMEVVRNYDIDGVHLDDYFYPYGISDEPFQDDATFAKYNPKKIADKGNWRRDNINQFIQQLSASIKQVKSKIEFGVSPFGIWRNQSDDSTGSKTNGLASYDSLFADTRTWIRNEWIDYVAPQLYWSIGFKVASYDTLVDWWSQEVKNTKVKLYIGHAAHRLGTNSTDWATSDAIIGQLQYNSKRPEVKGSIFFSAKNLISNPVGIREALQTFYNKAN</sequence>
<dbReference type="Pfam" id="PF07833">
    <property type="entry name" value="Cu_amine_oxidN1"/>
    <property type="match status" value="1"/>
</dbReference>
<evidence type="ECO:0000256" key="1">
    <source>
        <dbReference type="ARBA" id="ARBA00022729"/>
    </source>
</evidence>
<dbReference type="RefSeq" id="WP_132418288.1">
    <property type="nucleotide sequence ID" value="NZ_SKFG01000010.1"/>
</dbReference>
<dbReference type="InterPro" id="IPR017853">
    <property type="entry name" value="GH"/>
</dbReference>
<evidence type="ECO:0000259" key="5">
    <source>
        <dbReference type="Pfam" id="PF07833"/>
    </source>
</evidence>